<evidence type="ECO:0000313" key="2">
    <source>
        <dbReference type="Proteomes" id="UP001597511"/>
    </source>
</evidence>
<proteinExistence type="predicted"/>
<protein>
    <submittedName>
        <fullName evidence="1">Uncharacterized protein</fullName>
    </submittedName>
</protein>
<comment type="caution">
    <text evidence="1">The sequence shown here is derived from an EMBL/GenBank/DDBJ whole genome shotgun (WGS) entry which is preliminary data.</text>
</comment>
<reference evidence="2" key="1">
    <citation type="journal article" date="2019" name="Int. J. Syst. Evol. Microbiol.">
        <title>The Global Catalogue of Microorganisms (GCM) 10K type strain sequencing project: providing services to taxonomists for standard genome sequencing and annotation.</title>
        <authorList>
            <consortium name="The Broad Institute Genomics Platform"/>
            <consortium name="The Broad Institute Genome Sequencing Center for Infectious Disease"/>
            <person name="Wu L."/>
            <person name="Ma J."/>
        </authorList>
    </citation>
    <scope>NUCLEOTIDE SEQUENCE [LARGE SCALE GENOMIC DNA]</scope>
    <source>
        <strain evidence="2">KCTC 23299</strain>
    </source>
</reference>
<keyword evidence="2" id="KW-1185">Reference proteome</keyword>
<evidence type="ECO:0000313" key="1">
    <source>
        <dbReference type="EMBL" id="MFD2922014.1"/>
    </source>
</evidence>
<accession>A0ABW6A9T6</accession>
<name>A0ABW6A9T6_9BACT</name>
<dbReference type="Proteomes" id="UP001597511">
    <property type="component" value="Unassembled WGS sequence"/>
</dbReference>
<organism evidence="1 2">
    <name type="scientific">Terrimonas rubra</name>
    <dbReference type="NCBI Taxonomy" id="1035890"/>
    <lineage>
        <taxon>Bacteria</taxon>
        <taxon>Pseudomonadati</taxon>
        <taxon>Bacteroidota</taxon>
        <taxon>Chitinophagia</taxon>
        <taxon>Chitinophagales</taxon>
        <taxon>Chitinophagaceae</taxon>
        <taxon>Terrimonas</taxon>
    </lineage>
</organism>
<sequence>MKCYKCNVSVFTAPLSRVNPTGEDGIFWCDECIKKHEPELYKNLKEDEPDVLKDLKNICYTNKKSK</sequence>
<gene>
    <name evidence="1" type="ORF">ACFS6H_20000</name>
</gene>
<dbReference type="EMBL" id="JBHUOZ010000003">
    <property type="protein sequence ID" value="MFD2922014.1"/>
    <property type="molecule type" value="Genomic_DNA"/>
</dbReference>
<dbReference type="RefSeq" id="WP_386103308.1">
    <property type="nucleotide sequence ID" value="NZ_JBHUOZ010000003.1"/>
</dbReference>